<feature type="compositionally biased region" description="Polar residues" evidence="1">
    <location>
        <begin position="1"/>
        <end position="13"/>
    </location>
</feature>
<keyword evidence="3" id="KW-1185">Reference proteome</keyword>
<feature type="compositionally biased region" description="Basic and acidic residues" evidence="1">
    <location>
        <begin position="55"/>
        <end position="70"/>
    </location>
</feature>
<proteinExistence type="predicted"/>
<gene>
    <name evidence="2" type="ORF">BPAE_0012g00650</name>
</gene>
<sequence>MISTDTSTGTSTELGERNRLPGAGVLPHSWYVNFGLTIGSSEAMKLESFSGLNDDGPRTLGKDEKTSRSL</sequence>
<reference evidence="2 3" key="1">
    <citation type="submission" date="2017-12" db="EMBL/GenBank/DDBJ databases">
        <title>Comparative genomics of Botrytis spp.</title>
        <authorList>
            <person name="Valero-Jimenez C.A."/>
            <person name="Tapia P."/>
            <person name="Veloso J."/>
            <person name="Silva-Moreno E."/>
            <person name="Staats M."/>
            <person name="Valdes J.H."/>
            <person name="Van Kan J.A.L."/>
        </authorList>
    </citation>
    <scope>NUCLEOTIDE SEQUENCE [LARGE SCALE GENOMIC DNA]</scope>
    <source>
        <strain evidence="2 3">Bp0003</strain>
    </source>
</reference>
<evidence type="ECO:0000256" key="1">
    <source>
        <dbReference type="SAM" id="MobiDB-lite"/>
    </source>
</evidence>
<evidence type="ECO:0000313" key="3">
    <source>
        <dbReference type="Proteomes" id="UP000297910"/>
    </source>
</evidence>
<comment type="caution">
    <text evidence="2">The sequence shown here is derived from an EMBL/GenBank/DDBJ whole genome shotgun (WGS) entry which is preliminary data.</text>
</comment>
<feature type="region of interest" description="Disordered" evidence="1">
    <location>
        <begin position="1"/>
        <end position="23"/>
    </location>
</feature>
<accession>A0A4Z1G2K9</accession>
<dbReference type="AlphaFoldDB" id="A0A4Z1G2K9"/>
<dbReference type="Proteomes" id="UP000297910">
    <property type="component" value="Unassembled WGS sequence"/>
</dbReference>
<organism evidence="2 3">
    <name type="scientific">Botrytis paeoniae</name>
    <dbReference type="NCBI Taxonomy" id="278948"/>
    <lineage>
        <taxon>Eukaryota</taxon>
        <taxon>Fungi</taxon>
        <taxon>Dikarya</taxon>
        <taxon>Ascomycota</taxon>
        <taxon>Pezizomycotina</taxon>
        <taxon>Leotiomycetes</taxon>
        <taxon>Helotiales</taxon>
        <taxon>Sclerotiniaceae</taxon>
        <taxon>Botrytis</taxon>
    </lineage>
</organism>
<protein>
    <submittedName>
        <fullName evidence="2">Uncharacterized protein</fullName>
    </submittedName>
</protein>
<dbReference type="EMBL" id="PQXI01000012">
    <property type="protein sequence ID" value="TGO29710.1"/>
    <property type="molecule type" value="Genomic_DNA"/>
</dbReference>
<name>A0A4Z1G2K9_9HELO</name>
<evidence type="ECO:0000313" key="2">
    <source>
        <dbReference type="EMBL" id="TGO29710.1"/>
    </source>
</evidence>
<feature type="region of interest" description="Disordered" evidence="1">
    <location>
        <begin position="48"/>
        <end position="70"/>
    </location>
</feature>